<dbReference type="GO" id="GO:0004558">
    <property type="term" value="F:alpha-1,4-glucosidase activity"/>
    <property type="evidence" value="ECO:0007669"/>
    <property type="project" value="TreeGrafter"/>
</dbReference>
<dbReference type="Pfam" id="PF00088">
    <property type="entry name" value="Trefoil"/>
    <property type="match status" value="1"/>
</dbReference>
<dbReference type="Pfam" id="PF13802">
    <property type="entry name" value="Gal_mutarotas_2"/>
    <property type="match status" value="1"/>
</dbReference>
<dbReference type="Gene3D" id="2.60.40.1760">
    <property type="entry name" value="glycosyl hydrolase (family 31)"/>
    <property type="match status" value="1"/>
</dbReference>
<evidence type="ECO:0000256" key="1">
    <source>
        <dbReference type="ARBA" id="ARBA00023157"/>
    </source>
</evidence>
<dbReference type="CDD" id="cd00111">
    <property type="entry name" value="Trefoil"/>
    <property type="match status" value="1"/>
</dbReference>
<dbReference type="InterPro" id="IPR044913">
    <property type="entry name" value="P_trefoil_dom_sf"/>
</dbReference>
<dbReference type="InterPro" id="IPR011013">
    <property type="entry name" value="Gal_mutarotase_sf_dom"/>
</dbReference>
<dbReference type="WBParaSite" id="TCNE_0001673201-mRNA-1">
    <property type="protein sequence ID" value="TCNE_0001673201-mRNA-1"/>
    <property type="gene ID" value="TCNE_0001673201"/>
</dbReference>
<dbReference type="PANTHER" id="PTHR22762:SF94">
    <property type="entry name" value="P-TYPE DOMAIN-CONTAINING PROTEIN"/>
    <property type="match status" value="1"/>
</dbReference>
<keyword evidence="4" id="KW-0812">Transmembrane</keyword>
<dbReference type="PANTHER" id="PTHR22762">
    <property type="entry name" value="ALPHA-GLUCOSIDASE"/>
    <property type="match status" value="1"/>
</dbReference>
<dbReference type="SUPFAM" id="SSF57492">
    <property type="entry name" value="Trefoil"/>
    <property type="match status" value="1"/>
</dbReference>
<dbReference type="Proteomes" id="UP000050794">
    <property type="component" value="Unassembled WGS sequence"/>
</dbReference>
<dbReference type="Gene3D" id="4.10.110.10">
    <property type="entry name" value="Spasmolytic Protein, domain 1"/>
    <property type="match status" value="1"/>
</dbReference>
<dbReference type="EMBL" id="UYWY01023847">
    <property type="protein sequence ID" value="VDM48052.1"/>
    <property type="molecule type" value="Genomic_DNA"/>
</dbReference>
<keyword evidence="7" id="KW-1185">Reference proteome</keyword>
<comment type="caution">
    <text evidence="2">Lacks conserved residue(s) required for the propagation of feature annotation.</text>
</comment>
<evidence type="ECO:0000256" key="2">
    <source>
        <dbReference type="PROSITE-ProRule" id="PRU00779"/>
    </source>
</evidence>
<evidence type="ECO:0000259" key="5">
    <source>
        <dbReference type="PROSITE" id="PS51448"/>
    </source>
</evidence>
<dbReference type="SUPFAM" id="SSF74650">
    <property type="entry name" value="Galactose mutarotase-like"/>
    <property type="match status" value="1"/>
</dbReference>
<keyword evidence="1" id="KW-1015">Disulfide bond</keyword>
<dbReference type="InterPro" id="IPR000519">
    <property type="entry name" value="P_trefoil_dom"/>
</dbReference>
<dbReference type="SMART" id="SM00018">
    <property type="entry name" value="PD"/>
    <property type="match status" value="1"/>
</dbReference>
<keyword evidence="4" id="KW-1133">Transmembrane helix</keyword>
<dbReference type="CDD" id="cd14752">
    <property type="entry name" value="GH31_N"/>
    <property type="match status" value="1"/>
</dbReference>
<name>A0A183V7L1_TOXCA</name>
<dbReference type="AlphaFoldDB" id="A0A183V7L1"/>
<dbReference type="GO" id="GO:0030246">
    <property type="term" value="F:carbohydrate binding"/>
    <property type="evidence" value="ECO:0007669"/>
    <property type="project" value="InterPro"/>
</dbReference>
<organism evidence="7 8">
    <name type="scientific">Toxocara canis</name>
    <name type="common">Canine roundworm</name>
    <dbReference type="NCBI Taxonomy" id="6265"/>
    <lineage>
        <taxon>Eukaryota</taxon>
        <taxon>Metazoa</taxon>
        <taxon>Ecdysozoa</taxon>
        <taxon>Nematoda</taxon>
        <taxon>Chromadorea</taxon>
        <taxon>Rhabditida</taxon>
        <taxon>Spirurina</taxon>
        <taxon>Ascaridomorpha</taxon>
        <taxon>Ascaridoidea</taxon>
        <taxon>Toxocaridae</taxon>
        <taxon>Toxocara</taxon>
    </lineage>
</organism>
<evidence type="ECO:0000313" key="6">
    <source>
        <dbReference type="EMBL" id="VDM48052.1"/>
    </source>
</evidence>
<dbReference type="PROSITE" id="PS51448">
    <property type="entry name" value="P_TREFOIL_2"/>
    <property type="match status" value="1"/>
</dbReference>
<feature type="compositionally biased region" description="Polar residues" evidence="3">
    <location>
        <begin position="1"/>
        <end position="13"/>
    </location>
</feature>
<gene>
    <name evidence="6" type="ORF">TCNE_LOCUS16731</name>
</gene>
<protein>
    <submittedName>
        <fullName evidence="8">P-type domain-containing protein</fullName>
    </submittedName>
</protein>
<keyword evidence="4" id="KW-0472">Membrane</keyword>
<feature type="transmembrane region" description="Helical" evidence="4">
    <location>
        <begin position="340"/>
        <end position="358"/>
    </location>
</feature>
<feature type="domain" description="P-type" evidence="5">
    <location>
        <begin position="16"/>
        <end position="71"/>
    </location>
</feature>
<reference evidence="6 7" key="2">
    <citation type="submission" date="2018-11" db="EMBL/GenBank/DDBJ databases">
        <authorList>
            <consortium name="Pathogen Informatics"/>
        </authorList>
    </citation>
    <scope>NUCLEOTIDE SEQUENCE [LARGE SCALE GENOMIC DNA]</scope>
</reference>
<evidence type="ECO:0000313" key="8">
    <source>
        <dbReference type="WBParaSite" id="TCNE_0001673201-mRNA-1"/>
    </source>
</evidence>
<evidence type="ECO:0000256" key="3">
    <source>
        <dbReference type="SAM" id="MobiDB-lite"/>
    </source>
</evidence>
<evidence type="ECO:0000256" key="4">
    <source>
        <dbReference type="SAM" id="Phobius"/>
    </source>
</evidence>
<proteinExistence type="predicted"/>
<reference evidence="8" key="1">
    <citation type="submission" date="2016-06" db="UniProtKB">
        <authorList>
            <consortium name="WormBaseParasite"/>
        </authorList>
    </citation>
    <scope>IDENTIFICATION</scope>
</reference>
<dbReference type="GO" id="GO:0005975">
    <property type="term" value="P:carbohydrate metabolic process"/>
    <property type="evidence" value="ECO:0007669"/>
    <property type="project" value="InterPro"/>
</dbReference>
<dbReference type="InterPro" id="IPR025887">
    <property type="entry name" value="Glyco_hydro_31_N_dom"/>
</dbReference>
<sequence length="361" mass="40491">MFGRTTQQRQQRVIKTKAAEPGNDPRKRVDCYPEPITNVTELQQKCAMRGCIFDSYIDQDVLSAPQCYFPRDTGYSPLNQKAPIGSVYVYKSGTFANPYGVDIAFLHFSYSYSGATLNVHIGQSDRQAIATLLLSEMINTEQLLFRPHFFGCACLRGHTPPIQFPRLPSLSSELLNVEIASDPNIFSFSVQRQSTKTSIWDTSIGALLFADQYIQIATFLPTDSIYGFGEHAHLSLKHDLSQYTTWGMLARDEAADYAQKQRNNLYGVHPFYLGVESDSIAHGVFIANSNPQEVTTGPGPHLVYRTIGGNLDIYFFPGPTPEEVIQQYQALIGSPLLPSYWSLGFQVFLISSFFFARLKNM</sequence>
<feature type="region of interest" description="Disordered" evidence="3">
    <location>
        <begin position="1"/>
        <end position="27"/>
    </location>
</feature>
<evidence type="ECO:0000313" key="7">
    <source>
        <dbReference type="Proteomes" id="UP000050794"/>
    </source>
</evidence>
<accession>A0A183V7L1</accession>